<reference evidence="3 4" key="1">
    <citation type="submission" date="2020-02" db="EMBL/GenBank/DDBJ databases">
        <authorList>
            <person name="Yang Z."/>
        </authorList>
    </citation>
    <scope>NUCLEOTIDE SEQUENCE [LARGE SCALE GENOMIC DNA]</scope>
    <source>
        <strain evidence="3 4">HX-7-9</strain>
    </source>
</reference>
<sequence>MNTLPESCLWRDALPPATQDVPPAIADDCDVAIVGAGYTGLWTAYYLKRLAPQLSVQVFESAHAGFGASGRNGGWLIGGLAGQEGWLSGLVPDVREETRALLYGIVDEVKAVCAREGIDCDLAHGGVLYAARGDAQARRAALWLGELRAAGHGEADFCWLDRDALAARLQMAGAVGAVFSPHCATLHPFKLVQGLLAAVRGLGVAVHEHCPVLGLGGGRLRLPDGAVRAHWIVPALEGASGTLPEFGGRLQAAQSLIVVTEPLSPAQWDEIGLAGRPAFADLSRGITYGQRTADNRLLFGARGGYRFGGRVRWDFDPQGADFTGRAELMRTFFPQLSGVRITHAWGGSLGLPRAFTPFALRDSVRGVACAGGYGGEGVGASNLMGRTLADLMLGRDTVLTRQPWVRGDGTLASLRRWEPEPLRYLGYHFIRASFALDDALSQSPRVPGCLRRAVSAAADAMEGLMH</sequence>
<dbReference type="RefSeq" id="WP_163314874.1">
    <property type="nucleotide sequence ID" value="NZ_JAAGAA010000002.1"/>
</dbReference>
<evidence type="ECO:0000256" key="1">
    <source>
        <dbReference type="ARBA" id="ARBA00023002"/>
    </source>
</evidence>
<dbReference type="PANTHER" id="PTHR13847:SF285">
    <property type="entry name" value="FAD DEPENDENT OXIDOREDUCTASE DOMAIN-CONTAINING PROTEIN"/>
    <property type="match status" value="1"/>
</dbReference>
<feature type="domain" description="FAD dependent oxidoreductase" evidence="2">
    <location>
        <begin position="30"/>
        <end position="391"/>
    </location>
</feature>
<dbReference type="GO" id="GO:0016491">
    <property type="term" value="F:oxidoreductase activity"/>
    <property type="evidence" value="ECO:0007669"/>
    <property type="project" value="UniProtKB-KW"/>
</dbReference>
<dbReference type="PANTHER" id="PTHR13847">
    <property type="entry name" value="SARCOSINE DEHYDROGENASE-RELATED"/>
    <property type="match status" value="1"/>
</dbReference>
<evidence type="ECO:0000313" key="4">
    <source>
        <dbReference type="Proteomes" id="UP000482578"/>
    </source>
</evidence>
<dbReference type="EMBL" id="JAAGAA010000002">
    <property type="protein sequence ID" value="NDV11596.1"/>
    <property type="molecule type" value="Genomic_DNA"/>
</dbReference>
<dbReference type="InterPro" id="IPR006076">
    <property type="entry name" value="FAD-dep_OxRdtase"/>
</dbReference>
<dbReference type="Proteomes" id="UP000482578">
    <property type="component" value="Unassembled WGS sequence"/>
</dbReference>
<keyword evidence="1" id="KW-0560">Oxidoreductase</keyword>
<dbReference type="AlphaFoldDB" id="A0A6B2KMY9"/>
<organism evidence="3 4">
    <name type="scientific">Crenobacter caeni</name>
    <dbReference type="NCBI Taxonomy" id="2705474"/>
    <lineage>
        <taxon>Bacteria</taxon>
        <taxon>Pseudomonadati</taxon>
        <taxon>Pseudomonadota</taxon>
        <taxon>Betaproteobacteria</taxon>
        <taxon>Neisseriales</taxon>
        <taxon>Neisseriaceae</taxon>
        <taxon>Crenobacter</taxon>
    </lineage>
</organism>
<dbReference type="InterPro" id="IPR036188">
    <property type="entry name" value="FAD/NAD-bd_sf"/>
</dbReference>
<evidence type="ECO:0000259" key="2">
    <source>
        <dbReference type="Pfam" id="PF01266"/>
    </source>
</evidence>
<keyword evidence="4" id="KW-1185">Reference proteome</keyword>
<dbReference type="Gene3D" id="3.30.9.10">
    <property type="entry name" value="D-Amino Acid Oxidase, subunit A, domain 2"/>
    <property type="match status" value="1"/>
</dbReference>
<accession>A0A6B2KMY9</accession>
<name>A0A6B2KMY9_9NEIS</name>
<dbReference type="Pfam" id="PF01266">
    <property type="entry name" value="DAO"/>
    <property type="match status" value="1"/>
</dbReference>
<protein>
    <submittedName>
        <fullName evidence="3">FAD-dependent oxidoreductase</fullName>
    </submittedName>
</protein>
<comment type="caution">
    <text evidence="3">The sequence shown here is derived from an EMBL/GenBank/DDBJ whole genome shotgun (WGS) entry which is preliminary data.</text>
</comment>
<dbReference type="GO" id="GO:0005737">
    <property type="term" value="C:cytoplasm"/>
    <property type="evidence" value="ECO:0007669"/>
    <property type="project" value="TreeGrafter"/>
</dbReference>
<gene>
    <name evidence="3" type="ORF">GZH52_02130</name>
</gene>
<proteinExistence type="predicted"/>
<dbReference type="Gene3D" id="3.50.50.60">
    <property type="entry name" value="FAD/NAD(P)-binding domain"/>
    <property type="match status" value="1"/>
</dbReference>
<dbReference type="SUPFAM" id="SSF51905">
    <property type="entry name" value="FAD/NAD(P)-binding domain"/>
    <property type="match status" value="1"/>
</dbReference>
<evidence type="ECO:0000313" key="3">
    <source>
        <dbReference type="EMBL" id="NDV11596.1"/>
    </source>
</evidence>